<evidence type="ECO:0000313" key="2">
    <source>
        <dbReference type="Proteomes" id="UP000018901"/>
    </source>
</evidence>
<keyword evidence="2" id="KW-1185">Reference proteome</keyword>
<dbReference type="AlphaFoldDB" id="W0ESZ9"/>
<dbReference type="HOGENOM" id="CLU_2931955_0_0_10"/>
<sequence length="60" mass="7088">MSMILFHVSGQIYSISGDVEPVDGINYKDDEFLFGRVWNIVLYKSLLMRRNPLFERYCNP</sequence>
<protein>
    <submittedName>
        <fullName evidence="1">Uncharacterized protein</fullName>
    </submittedName>
</protein>
<dbReference type="EMBL" id="CP007034">
    <property type="protein sequence ID" value="AHF13955.1"/>
    <property type="molecule type" value="Genomic_DNA"/>
</dbReference>
<gene>
    <name evidence="1" type="ORF">BARVI_11695</name>
</gene>
<accession>W0ESZ9</accession>
<organism evidence="1 2">
    <name type="scientific">Barnesiella viscericola DSM 18177</name>
    <dbReference type="NCBI Taxonomy" id="880074"/>
    <lineage>
        <taxon>Bacteria</taxon>
        <taxon>Pseudomonadati</taxon>
        <taxon>Bacteroidota</taxon>
        <taxon>Bacteroidia</taxon>
        <taxon>Bacteroidales</taxon>
        <taxon>Barnesiellaceae</taxon>
        <taxon>Barnesiella</taxon>
    </lineage>
</organism>
<dbReference type="Proteomes" id="UP000018901">
    <property type="component" value="Chromosome"/>
</dbReference>
<dbReference type="KEGG" id="bvs:BARVI_11695"/>
<proteinExistence type="predicted"/>
<evidence type="ECO:0000313" key="1">
    <source>
        <dbReference type="EMBL" id="AHF13955.1"/>
    </source>
</evidence>
<name>W0ESZ9_9BACT</name>
<reference evidence="1 2" key="1">
    <citation type="submission" date="2013-12" db="EMBL/GenBank/DDBJ databases">
        <authorList>
            <consortium name="DOE Joint Genome Institute"/>
            <person name="Eisen J."/>
            <person name="Huntemann M."/>
            <person name="Han J."/>
            <person name="Chen A."/>
            <person name="Kyrpides N."/>
            <person name="Mavromatis K."/>
            <person name="Markowitz V."/>
            <person name="Palaniappan K."/>
            <person name="Ivanova N."/>
            <person name="Schaumberg A."/>
            <person name="Pati A."/>
            <person name="Liolios K."/>
            <person name="Nordberg H.P."/>
            <person name="Cantor M.N."/>
            <person name="Hua S.X."/>
            <person name="Woyke T."/>
        </authorList>
    </citation>
    <scope>NUCLEOTIDE SEQUENCE [LARGE SCALE GENOMIC DNA]</scope>
    <source>
        <strain evidence="2">DSM 18177</strain>
    </source>
</reference>